<feature type="domain" description="HMG box" evidence="3">
    <location>
        <begin position="97"/>
        <end position="162"/>
    </location>
</feature>
<evidence type="ECO:0000313" key="5">
    <source>
        <dbReference type="Proteomes" id="UP001215598"/>
    </source>
</evidence>
<evidence type="ECO:0000259" key="3">
    <source>
        <dbReference type="PROSITE" id="PS50118"/>
    </source>
</evidence>
<name>A0AAD7JMW6_9AGAR</name>
<protein>
    <recommendedName>
        <fullName evidence="3">HMG box domain-containing protein</fullName>
    </recommendedName>
</protein>
<dbReference type="Gene3D" id="1.10.30.10">
    <property type="entry name" value="High mobility group box domain"/>
    <property type="match status" value="2"/>
</dbReference>
<dbReference type="GO" id="GO:0003677">
    <property type="term" value="F:DNA binding"/>
    <property type="evidence" value="ECO:0007669"/>
    <property type="project" value="UniProtKB-UniRule"/>
</dbReference>
<dbReference type="SMART" id="SM00398">
    <property type="entry name" value="HMG"/>
    <property type="match status" value="2"/>
</dbReference>
<dbReference type="PROSITE" id="PS50118">
    <property type="entry name" value="HMG_BOX_2"/>
    <property type="match status" value="1"/>
</dbReference>
<comment type="caution">
    <text evidence="4">The sequence shown here is derived from an EMBL/GenBank/DDBJ whole genome shotgun (WGS) entry which is preliminary data.</text>
</comment>
<dbReference type="CDD" id="cd00084">
    <property type="entry name" value="HMG-box_SF"/>
    <property type="match status" value="1"/>
</dbReference>
<dbReference type="Pfam" id="PF00505">
    <property type="entry name" value="HMG_box"/>
    <property type="match status" value="1"/>
</dbReference>
<evidence type="ECO:0000313" key="4">
    <source>
        <dbReference type="EMBL" id="KAJ7768288.1"/>
    </source>
</evidence>
<keyword evidence="1 2" id="KW-0238">DNA-binding</keyword>
<dbReference type="AlphaFoldDB" id="A0AAD7JMW6"/>
<feature type="DNA-binding region" description="HMG box" evidence="2">
    <location>
        <begin position="97"/>
        <end position="162"/>
    </location>
</feature>
<proteinExistence type="predicted"/>
<dbReference type="EMBL" id="JARKIB010000020">
    <property type="protein sequence ID" value="KAJ7768288.1"/>
    <property type="molecule type" value="Genomic_DNA"/>
</dbReference>
<reference evidence="4" key="1">
    <citation type="submission" date="2023-03" db="EMBL/GenBank/DDBJ databases">
        <title>Massive genome expansion in bonnet fungi (Mycena s.s.) driven by repeated elements and novel gene families across ecological guilds.</title>
        <authorList>
            <consortium name="Lawrence Berkeley National Laboratory"/>
            <person name="Harder C.B."/>
            <person name="Miyauchi S."/>
            <person name="Viragh M."/>
            <person name="Kuo A."/>
            <person name="Thoen E."/>
            <person name="Andreopoulos B."/>
            <person name="Lu D."/>
            <person name="Skrede I."/>
            <person name="Drula E."/>
            <person name="Henrissat B."/>
            <person name="Morin E."/>
            <person name="Kohler A."/>
            <person name="Barry K."/>
            <person name="LaButti K."/>
            <person name="Morin E."/>
            <person name="Salamov A."/>
            <person name="Lipzen A."/>
            <person name="Mereny Z."/>
            <person name="Hegedus B."/>
            <person name="Baldrian P."/>
            <person name="Stursova M."/>
            <person name="Weitz H."/>
            <person name="Taylor A."/>
            <person name="Grigoriev I.V."/>
            <person name="Nagy L.G."/>
            <person name="Martin F."/>
            <person name="Kauserud H."/>
        </authorList>
    </citation>
    <scope>NUCLEOTIDE SEQUENCE</scope>
    <source>
        <strain evidence="4">CBHHK182m</strain>
    </source>
</reference>
<gene>
    <name evidence="4" type="ORF">B0H16DRAFT_1519288</name>
</gene>
<evidence type="ECO:0000256" key="1">
    <source>
        <dbReference type="ARBA" id="ARBA00023125"/>
    </source>
</evidence>
<dbReference type="InterPro" id="IPR009071">
    <property type="entry name" value="HMG_box_dom"/>
</dbReference>
<keyword evidence="2" id="KW-0539">Nucleus</keyword>
<organism evidence="4 5">
    <name type="scientific">Mycena metata</name>
    <dbReference type="NCBI Taxonomy" id="1033252"/>
    <lineage>
        <taxon>Eukaryota</taxon>
        <taxon>Fungi</taxon>
        <taxon>Dikarya</taxon>
        <taxon>Basidiomycota</taxon>
        <taxon>Agaricomycotina</taxon>
        <taxon>Agaricomycetes</taxon>
        <taxon>Agaricomycetidae</taxon>
        <taxon>Agaricales</taxon>
        <taxon>Marasmiineae</taxon>
        <taxon>Mycenaceae</taxon>
        <taxon>Mycena</taxon>
    </lineage>
</organism>
<dbReference type="InterPro" id="IPR050342">
    <property type="entry name" value="HMGB"/>
</dbReference>
<accession>A0AAD7JMW6</accession>
<dbReference type="SUPFAM" id="SSF47095">
    <property type="entry name" value="HMG-box"/>
    <property type="match status" value="2"/>
</dbReference>
<dbReference type="PANTHER" id="PTHR48112">
    <property type="entry name" value="HIGH MOBILITY GROUP PROTEIN DSP1"/>
    <property type="match status" value="1"/>
</dbReference>
<dbReference type="GO" id="GO:0005634">
    <property type="term" value="C:nucleus"/>
    <property type="evidence" value="ECO:0007669"/>
    <property type="project" value="UniProtKB-UniRule"/>
</dbReference>
<evidence type="ECO:0000256" key="2">
    <source>
        <dbReference type="PROSITE-ProRule" id="PRU00267"/>
    </source>
</evidence>
<dbReference type="Proteomes" id="UP001215598">
    <property type="component" value="Unassembled WGS sequence"/>
</dbReference>
<keyword evidence="5" id="KW-1185">Reference proteome</keyword>
<sequence>MGPPKTRFSAYMEFNSQWSKDHMDLPIGERGRRAAAVWYALSDAEKQAYTDTANAKKAVALIAYDKWMKESDPALLRQLNKQRAARGKARIVNHTLPKRPASAFIRFTNALRETAAPIPNMLEFSKECGVKWRALPDAEKEPYLKASQLAFAEWKKEETARKAASPHHPSP</sequence>
<dbReference type="InterPro" id="IPR036910">
    <property type="entry name" value="HMG_box_dom_sf"/>
</dbReference>